<evidence type="ECO:0000313" key="6">
    <source>
        <dbReference type="Proteomes" id="UP000239485"/>
    </source>
</evidence>
<gene>
    <name evidence="5" type="ORF">CLV92_102204</name>
</gene>
<proteinExistence type="predicted"/>
<accession>A0A2S6IUV6</accession>
<dbReference type="InterPro" id="IPR000843">
    <property type="entry name" value="HTH_LacI"/>
</dbReference>
<dbReference type="InterPro" id="IPR010982">
    <property type="entry name" value="Lambda_DNA-bd_dom_sf"/>
</dbReference>
<evidence type="ECO:0000259" key="4">
    <source>
        <dbReference type="PROSITE" id="PS50932"/>
    </source>
</evidence>
<dbReference type="OrthoDB" id="2854648at2"/>
<reference evidence="5 6" key="1">
    <citation type="submission" date="2018-02" db="EMBL/GenBank/DDBJ databases">
        <title>Genomic Encyclopedia of Archaeal and Bacterial Type Strains, Phase II (KMG-II): from individual species to whole genera.</title>
        <authorList>
            <person name="Goeker M."/>
        </authorList>
    </citation>
    <scope>NUCLEOTIDE SEQUENCE [LARGE SCALE GENOMIC DNA]</scope>
    <source>
        <strain evidence="5 6">DSM 22857</strain>
    </source>
</reference>
<dbReference type="SUPFAM" id="SSF53822">
    <property type="entry name" value="Periplasmic binding protein-like I"/>
    <property type="match status" value="1"/>
</dbReference>
<name>A0A2S6IUV6_9ACTN</name>
<dbReference type="PROSITE" id="PS50932">
    <property type="entry name" value="HTH_LACI_2"/>
    <property type="match status" value="1"/>
</dbReference>
<organism evidence="5 6">
    <name type="scientific">Kineococcus xinjiangensis</name>
    <dbReference type="NCBI Taxonomy" id="512762"/>
    <lineage>
        <taxon>Bacteria</taxon>
        <taxon>Bacillati</taxon>
        <taxon>Actinomycetota</taxon>
        <taxon>Actinomycetes</taxon>
        <taxon>Kineosporiales</taxon>
        <taxon>Kineosporiaceae</taxon>
        <taxon>Kineococcus</taxon>
    </lineage>
</organism>
<dbReference type="Proteomes" id="UP000239485">
    <property type="component" value="Unassembled WGS sequence"/>
</dbReference>
<keyword evidence="1" id="KW-0805">Transcription regulation</keyword>
<dbReference type="Pfam" id="PF00356">
    <property type="entry name" value="LacI"/>
    <property type="match status" value="1"/>
</dbReference>
<dbReference type="AlphaFoldDB" id="A0A2S6IUV6"/>
<dbReference type="GO" id="GO:0000976">
    <property type="term" value="F:transcription cis-regulatory region binding"/>
    <property type="evidence" value="ECO:0007669"/>
    <property type="project" value="TreeGrafter"/>
</dbReference>
<dbReference type="CDD" id="cd01392">
    <property type="entry name" value="HTH_LacI"/>
    <property type="match status" value="1"/>
</dbReference>
<evidence type="ECO:0000256" key="3">
    <source>
        <dbReference type="ARBA" id="ARBA00023163"/>
    </source>
</evidence>
<dbReference type="SMART" id="SM00354">
    <property type="entry name" value="HTH_LACI"/>
    <property type="match status" value="1"/>
</dbReference>
<evidence type="ECO:0000313" key="5">
    <source>
        <dbReference type="EMBL" id="PPK98051.1"/>
    </source>
</evidence>
<sequence>MAASMRDVAARAGVSPRTVSNVVNGSPLVAAATRTRVEQAMRELRYRPNAAARSLRRARSGLVALVVPEVDSPYFGEIAALLSRAAEQRQWTLLIEQTGGDAERERRLLDGMRAQLVDGVVFSPWALRAADLAQRRDSSPLVLLGERVDGHAGDPVPADHVVIDNVAAAAEATAHLLATGRRRIAAVGARSRVGDDTARLRLQGHHRALAAAGIPRDPDLELAVTALHRADGAAAVHRLLQRGTDVDALFCFTDQLALGAQRAAREHGLRVPEDLAVVGFDDVEDGRYATPSLTTISPDKHAIAERAAQCLAERLAAAPDDAPPPRTVVVGHRLLVRESSGTSPA</sequence>
<evidence type="ECO:0000256" key="2">
    <source>
        <dbReference type="ARBA" id="ARBA00023125"/>
    </source>
</evidence>
<protein>
    <submittedName>
        <fullName evidence="5">DNA-binding LacI/PurR family transcriptional regulator</fullName>
    </submittedName>
</protein>
<comment type="caution">
    <text evidence="5">The sequence shown here is derived from an EMBL/GenBank/DDBJ whole genome shotgun (WGS) entry which is preliminary data.</text>
</comment>
<evidence type="ECO:0000256" key="1">
    <source>
        <dbReference type="ARBA" id="ARBA00023015"/>
    </source>
</evidence>
<dbReference type="PANTHER" id="PTHR30146:SF109">
    <property type="entry name" value="HTH-TYPE TRANSCRIPTIONAL REGULATOR GALS"/>
    <property type="match status" value="1"/>
</dbReference>
<keyword evidence="6" id="KW-1185">Reference proteome</keyword>
<dbReference type="EMBL" id="PTJD01000002">
    <property type="protein sequence ID" value="PPK98051.1"/>
    <property type="molecule type" value="Genomic_DNA"/>
</dbReference>
<dbReference type="PROSITE" id="PS00356">
    <property type="entry name" value="HTH_LACI_1"/>
    <property type="match status" value="1"/>
</dbReference>
<dbReference type="GO" id="GO:0003700">
    <property type="term" value="F:DNA-binding transcription factor activity"/>
    <property type="evidence" value="ECO:0007669"/>
    <property type="project" value="TreeGrafter"/>
</dbReference>
<dbReference type="SUPFAM" id="SSF47413">
    <property type="entry name" value="lambda repressor-like DNA-binding domains"/>
    <property type="match status" value="1"/>
</dbReference>
<dbReference type="InterPro" id="IPR028082">
    <property type="entry name" value="Peripla_BP_I"/>
</dbReference>
<dbReference type="InterPro" id="IPR046335">
    <property type="entry name" value="LacI/GalR-like_sensor"/>
</dbReference>
<feature type="domain" description="HTH lacI-type" evidence="4">
    <location>
        <begin position="3"/>
        <end position="57"/>
    </location>
</feature>
<dbReference type="Gene3D" id="3.40.50.2300">
    <property type="match status" value="2"/>
</dbReference>
<dbReference type="PANTHER" id="PTHR30146">
    <property type="entry name" value="LACI-RELATED TRANSCRIPTIONAL REPRESSOR"/>
    <property type="match status" value="1"/>
</dbReference>
<dbReference type="RefSeq" id="WP_104431490.1">
    <property type="nucleotide sequence ID" value="NZ_PTJD01000002.1"/>
</dbReference>
<keyword evidence="3" id="KW-0804">Transcription</keyword>
<dbReference type="Gene3D" id="1.10.260.40">
    <property type="entry name" value="lambda repressor-like DNA-binding domains"/>
    <property type="match status" value="1"/>
</dbReference>
<dbReference type="Pfam" id="PF13377">
    <property type="entry name" value="Peripla_BP_3"/>
    <property type="match status" value="1"/>
</dbReference>
<keyword evidence="2 5" id="KW-0238">DNA-binding</keyword>
<dbReference type="CDD" id="cd06267">
    <property type="entry name" value="PBP1_LacI_sugar_binding-like"/>
    <property type="match status" value="1"/>
</dbReference>